<gene>
    <name evidence="3" type="ORF">HGQ17_01375</name>
</gene>
<dbReference type="PANTHER" id="PTHR48079:SF6">
    <property type="entry name" value="NAD(P)-BINDING DOMAIN-CONTAINING PROTEIN-RELATED"/>
    <property type="match status" value="1"/>
</dbReference>
<evidence type="ECO:0000256" key="1">
    <source>
        <dbReference type="SAM" id="MobiDB-lite"/>
    </source>
</evidence>
<dbReference type="InterPro" id="IPR051783">
    <property type="entry name" value="NAD(P)-dependent_oxidoreduct"/>
</dbReference>
<evidence type="ECO:0000313" key="3">
    <source>
        <dbReference type="EMBL" id="NLS08675.1"/>
    </source>
</evidence>
<dbReference type="AlphaFoldDB" id="A0A7X8TH79"/>
<organism evidence="3 4">
    <name type="scientific">Nesterenkonia sedimenti</name>
    <dbReference type="NCBI Taxonomy" id="1463632"/>
    <lineage>
        <taxon>Bacteria</taxon>
        <taxon>Bacillati</taxon>
        <taxon>Actinomycetota</taxon>
        <taxon>Actinomycetes</taxon>
        <taxon>Micrococcales</taxon>
        <taxon>Micrococcaceae</taxon>
        <taxon>Nesterenkonia</taxon>
    </lineage>
</organism>
<comment type="caution">
    <text evidence="3">The sequence shown here is derived from an EMBL/GenBank/DDBJ whole genome shotgun (WGS) entry which is preliminary data.</text>
</comment>
<dbReference type="GO" id="GO:0004029">
    <property type="term" value="F:aldehyde dehydrogenase (NAD+) activity"/>
    <property type="evidence" value="ECO:0007669"/>
    <property type="project" value="TreeGrafter"/>
</dbReference>
<feature type="region of interest" description="Disordered" evidence="1">
    <location>
        <begin position="125"/>
        <end position="145"/>
    </location>
</feature>
<proteinExistence type="predicted"/>
<dbReference type="InterPro" id="IPR036291">
    <property type="entry name" value="NAD(P)-bd_dom_sf"/>
</dbReference>
<feature type="domain" description="NAD-dependent epimerase/dehydratase" evidence="2">
    <location>
        <begin position="3"/>
        <end position="240"/>
    </location>
</feature>
<dbReference type="EMBL" id="JABAHY010000001">
    <property type="protein sequence ID" value="NLS08675.1"/>
    <property type="molecule type" value="Genomic_DNA"/>
</dbReference>
<sequence length="532" mass="57675">MRVVIVGATGNTGTAVLEELASRAEISSVLGIARRLPEAEAAPYNQAEWNTADVQFPESVQRLTELFTGADAVIHLAWLIQPNSKRELLRRVNVNGTDHVLQAAAAAGVKRIAVASSVGAYSAVSDDEPRDESWGTEGIADSHYSEDKAAQERVTNEFEALHPEIALARIRPGLIFQSGAGSEIQRYFAGQLAPVQLLQKFRPPMLPMPQGIRAQAVHARDVANAYAEAILRGARGGFNIAADDVLTGEKIAAVVAGRQHGRASLPIPFSPLKPLVKAANRAHLLPMDEGWLAMAKHVPIMDTTRARTELAWEPTSTGAEALAELIDGMAEGSGRSSIPMRVRGKAPYDRHPLPPEDHSLPEDVDAALLRNYMADHLSGATAGVARIIAMAEAFIDTPVFPELAQVSESISAEHAWLAELMKRQGFPRPGVTAPALWMGEKVARLKPYARPPLKRSPSALVLECELMIGAITAKRQGWEVMADYADALGLEQSVFDGLIESADTQREILHSVHTYARQRAFDKDRETLTPQL</sequence>
<dbReference type="SUPFAM" id="SSF51735">
    <property type="entry name" value="NAD(P)-binding Rossmann-fold domains"/>
    <property type="match status" value="1"/>
</dbReference>
<dbReference type="Pfam" id="PF01370">
    <property type="entry name" value="Epimerase"/>
    <property type="match status" value="1"/>
</dbReference>
<name>A0A7X8TH79_9MICC</name>
<dbReference type="GO" id="GO:0005737">
    <property type="term" value="C:cytoplasm"/>
    <property type="evidence" value="ECO:0007669"/>
    <property type="project" value="TreeGrafter"/>
</dbReference>
<dbReference type="InterPro" id="IPR001509">
    <property type="entry name" value="Epimerase_deHydtase"/>
</dbReference>
<evidence type="ECO:0000259" key="2">
    <source>
        <dbReference type="Pfam" id="PF01370"/>
    </source>
</evidence>
<dbReference type="Proteomes" id="UP000523139">
    <property type="component" value="Unassembled WGS sequence"/>
</dbReference>
<accession>A0A7X8TH79</accession>
<dbReference type="Gene3D" id="3.40.50.720">
    <property type="entry name" value="NAD(P)-binding Rossmann-like Domain"/>
    <property type="match status" value="1"/>
</dbReference>
<reference evidence="3 4" key="1">
    <citation type="submission" date="2020-04" db="EMBL/GenBank/DDBJ databases">
        <title>Nesterenkonia sp. nov., isolated from marine sediment.</title>
        <authorList>
            <person name="Zhang G."/>
        </authorList>
    </citation>
    <scope>NUCLEOTIDE SEQUENCE [LARGE SCALE GENOMIC DNA]</scope>
    <source>
        <strain evidence="3 4">MY13</strain>
    </source>
</reference>
<evidence type="ECO:0000313" key="4">
    <source>
        <dbReference type="Proteomes" id="UP000523139"/>
    </source>
</evidence>
<keyword evidence="4" id="KW-1185">Reference proteome</keyword>
<dbReference type="RefSeq" id="WP_168886166.1">
    <property type="nucleotide sequence ID" value="NZ_JABAHY010000001.1"/>
</dbReference>
<dbReference type="PANTHER" id="PTHR48079">
    <property type="entry name" value="PROTEIN YEEZ"/>
    <property type="match status" value="1"/>
</dbReference>
<protein>
    <submittedName>
        <fullName evidence="3">NAD-dependent epimerase/dehydratase family protein</fullName>
    </submittedName>
</protein>